<gene>
    <name evidence="6 7" type="primary">purS</name>
    <name evidence="7" type="ORF">GCM10007140_32000</name>
</gene>
<comment type="subcellular location">
    <subcellularLocation>
        <location evidence="6">Cytoplasm</location>
    </subcellularLocation>
</comment>
<dbReference type="GO" id="GO:0004642">
    <property type="term" value="F:phosphoribosylformylglycinamidine synthase activity"/>
    <property type="evidence" value="ECO:0007669"/>
    <property type="project" value="UniProtKB-UniRule"/>
</dbReference>
<dbReference type="EC" id="6.3.5.3" evidence="6"/>
<dbReference type="InterPro" id="IPR036604">
    <property type="entry name" value="PurS-like_sf"/>
</dbReference>
<evidence type="ECO:0000256" key="4">
    <source>
        <dbReference type="ARBA" id="ARBA00022755"/>
    </source>
</evidence>
<evidence type="ECO:0000256" key="5">
    <source>
        <dbReference type="ARBA" id="ARBA00022840"/>
    </source>
</evidence>
<dbReference type="GO" id="GO:0005524">
    <property type="term" value="F:ATP binding"/>
    <property type="evidence" value="ECO:0007669"/>
    <property type="project" value="UniProtKB-UniRule"/>
</dbReference>
<dbReference type="Proteomes" id="UP000605259">
    <property type="component" value="Unassembled WGS sequence"/>
</dbReference>
<keyword evidence="2 6" id="KW-0436">Ligase</keyword>
<evidence type="ECO:0000256" key="1">
    <source>
        <dbReference type="ARBA" id="ARBA00022490"/>
    </source>
</evidence>
<comment type="subunit">
    <text evidence="6">Part of the FGAM synthase complex composed of 1 PurL, 1 PurQ and 2 PurS subunits.</text>
</comment>
<dbReference type="RefSeq" id="WP_188389489.1">
    <property type="nucleotide sequence ID" value="NZ_BMFK01000003.1"/>
</dbReference>
<keyword evidence="5 6" id="KW-0067">ATP-binding</keyword>
<reference evidence="7" key="2">
    <citation type="submission" date="2020-09" db="EMBL/GenBank/DDBJ databases">
        <authorList>
            <person name="Sun Q."/>
            <person name="Zhou Y."/>
        </authorList>
    </citation>
    <scope>NUCLEOTIDE SEQUENCE</scope>
    <source>
        <strain evidence="7">CGMCC 1.12698</strain>
    </source>
</reference>
<keyword evidence="8" id="KW-1185">Reference proteome</keyword>
<evidence type="ECO:0000256" key="3">
    <source>
        <dbReference type="ARBA" id="ARBA00022741"/>
    </source>
</evidence>
<evidence type="ECO:0000313" key="7">
    <source>
        <dbReference type="EMBL" id="GGE80027.1"/>
    </source>
</evidence>
<dbReference type="PANTHER" id="PTHR34696:SF1">
    <property type="entry name" value="PHOSPHORIBOSYLFORMYLGLYCINAMIDINE SYNTHASE SUBUNIT PURS"/>
    <property type="match status" value="1"/>
</dbReference>
<keyword evidence="1 6" id="KW-0963">Cytoplasm</keyword>
<dbReference type="GO" id="GO:0005737">
    <property type="term" value="C:cytoplasm"/>
    <property type="evidence" value="ECO:0007669"/>
    <property type="project" value="UniProtKB-SubCell"/>
</dbReference>
<keyword evidence="3 6" id="KW-0547">Nucleotide-binding</keyword>
<organism evidence="7 8">
    <name type="scientific">Priestia taiwanensis</name>
    <dbReference type="NCBI Taxonomy" id="1347902"/>
    <lineage>
        <taxon>Bacteria</taxon>
        <taxon>Bacillati</taxon>
        <taxon>Bacillota</taxon>
        <taxon>Bacilli</taxon>
        <taxon>Bacillales</taxon>
        <taxon>Bacillaceae</taxon>
        <taxon>Priestia</taxon>
    </lineage>
</organism>
<dbReference type="GO" id="GO:0006189">
    <property type="term" value="P:'de novo' IMP biosynthetic process"/>
    <property type="evidence" value="ECO:0007669"/>
    <property type="project" value="UniProtKB-UniRule"/>
</dbReference>
<comment type="function">
    <text evidence="6">Part of the phosphoribosylformylglycinamidine synthase complex involved in the purines biosynthetic pathway. Catalyzes the ATP-dependent conversion of formylglycinamide ribonucleotide (FGAR) and glutamine to yield formylglycinamidine ribonucleotide (FGAM) and glutamate. The FGAM synthase complex is composed of three subunits. PurQ produces an ammonia molecule by converting glutamine to glutamate. PurL transfers the ammonia molecule to FGAR to form FGAM in an ATP-dependent manner. PurS interacts with PurQ and PurL and is thought to assist in the transfer of the ammonia molecule from PurQ to PurL.</text>
</comment>
<protein>
    <recommendedName>
        <fullName evidence="6">Phosphoribosylformylglycinamidine synthase subunit PurS</fullName>
        <shortName evidence="6">FGAM synthase</shortName>
        <ecNumber evidence="6">6.3.5.3</ecNumber>
    </recommendedName>
    <alternativeName>
        <fullName evidence="6">Formylglycinamide ribonucleotide amidotransferase subunit III</fullName>
        <shortName evidence="6">FGAR amidotransferase III</shortName>
        <shortName evidence="6">FGAR-AT III</shortName>
    </alternativeName>
    <alternativeName>
        <fullName evidence="6">Phosphoribosylformylglycinamidine synthase subunit III</fullName>
    </alternativeName>
</protein>
<dbReference type="NCBIfam" id="NF004630">
    <property type="entry name" value="PRK05974.1"/>
    <property type="match status" value="1"/>
</dbReference>
<reference evidence="7" key="1">
    <citation type="journal article" date="2014" name="Int. J. Syst. Evol. Microbiol.">
        <title>Complete genome sequence of Corynebacterium casei LMG S-19264T (=DSM 44701T), isolated from a smear-ripened cheese.</title>
        <authorList>
            <consortium name="US DOE Joint Genome Institute (JGI-PGF)"/>
            <person name="Walter F."/>
            <person name="Albersmeier A."/>
            <person name="Kalinowski J."/>
            <person name="Ruckert C."/>
        </authorList>
    </citation>
    <scope>NUCLEOTIDE SEQUENCE</scope>
    <source>
        <strain evidence="7">CGMCC 1.12698</strain>
    </source>
</reference>
<keyword evidence="4 6" id="KW-0658">Purine biosynthesis</keyword>
<evidence type="ECO:0000256" key="6">
    <source>
        <dbReference type="HAMAP-Rule" id="MF_01926"/>
    </source>
</evidence>
<comment type="caution">
    <text evidence="7">The sequence shown here is derived from an EMBL/GenBank/DDBJ whole genome shotgun (WGS) entry which is preliminary data.</text>
</comment>
<dbReference type="Gene3D" id="3.30.1280.10">
    <property type="entry name" value="Phosphoribosylformylglycinamidine synthase subunit PurS"/>
    <property type="match status" value="1"/>
</dbReference>
<sequence length="84" mass="9522">MYKVKVFVTLRESILDPQGTAVKGSLHSLGFEAVEDVRIGKYLEVTIDKSVENIDLAVKEMCEKLLTNVVMEDYRYEVEEVVAP</sequence>
<dbReference type="AlphaFoldDB" id="A0A917ES17"/>
<comment type="similarity">
    <text evidence="6">Belongs to the PurS family.</text>
</comment>
<dbReference type="Pfam" id="PF02700">
    <property type="entry name" value="PurS"/>
    <property type="match status" value="1"/>
</dbReference>
<dbReference type="NCBIfam" id="TIGR00302">
    <property type="entry name" value="phosphoribosylformylglycinamidine synthase subunit PurS"/>
    <property type="match status" value="1"/>
</dbReference>
<proteinExistence type="inferred from homology"/>
<comment type="catalytic activity">
    <reaction evidence="6">
        <text>N(2)-formyl-N(1)-(5-phospho-beta-D-ribosyl)glycinamide + L-glutamine + ATP + H2O = 2-formamido-N(1)-(5-O-phospho-beta-D-ribosyl)acetamidine + L-glutamate + ADP + phosphate + H(+)</text>
        <dbReference type="Rhea" id="RHEA:17129"/>
        <dbReference type="ChEBI" id="CHEBI:15377"/>
        <dbReference type="ChEBI" id="CHEBI:15378"/>
        <dbReference type="ChEBI" id="CHEBI:29985"/>
        <dbReference type="ChEBI" id="CHEBI:30616"/>
        <dbReference type="ChEBI" id="CHEBI:43474"/>
        <dbReference type="ChEBI" id="CHEBI:58359"/>
        <dbReference type="ChEBI" id="CHEBI:147286"/>
        <dbReference type="ChEBI" id="CHEBI:147287"/>
        <dbReference type="ChEBI" id="CHEBI:456216"/>
        <dbReference type="EC" id="6.3.5.3"/>
    </reaction>
</comment>
<comment type="pathway">
    <text evidence="6">Purine metabolism; IMP biosynthesis via de novo pathway; 5-amino-1-(5-phospho-D-ribosyl)imidazole from N(2)-formyl-N(1)-(5-phospho-D-ribosyl)glycinamide: step 1/2.</text>
</comment>
<evidence type="ECO:0000313" key="8">
    <source>
        <dbReference type="Proteomes" id="UP000605259"/>
    </source>
</evidence>
<dbReference type="PANTHER" id="PTHR34696">
    <property type="entry name" value="PHOSPHORIBOSYLFORMYLGLYCINAMIDINE SYNTHASE SUBUNIT PURS"/>
    <property type="match status" value="1"/>
</dbReference>
<dbReference type="EMBL" id="BMFK01000003">
    <property type="protein sequence ID" value="GGE80027.1"/>
    <property type="molecule type" value="Genomic_DNA"/>
</dbReference>
<dbReference type="InterPro" id="IPR003850">
    <property type="entry name" value="PurS"/>
</dbReference>
<name>A0A917ES17_9BACI</name>
<dbReference type="SUPFAM" id="SSF82697">
    <property type="entry name" value="PurS-like"/>
    <property type="match status" value="1"/>
</dbReference>
<evidence type="ECO:0000256" key="2">
    <source>
        <dbReference type="ARBA" id="ARBA00022598"/>
    </source>
</evidence>
<dbReference type="HAMAP" id="MF_01926">
    <property type="entry name" value="PurS"/>
    <property type="match status" value="1"/>
</dbReference>
<accession>A0A917ES17</accession>